<dbReference type="PANTHER" id="PTHR30346">
    <property type="entry name" value="TRANSCRIPTIONAL DUAL REGULATOR HCAR-RELATED"/>
    <property type="match status" value="1"/>
</dbReference>
<accession>A0A917QPS9</accession>
<reference evidence="6" key="1">
    <citation type="journal article" date="2014" name="Int. J. Syst. Evol. Microbiol.">
        <title>Complete genome sequence of Corynebacterium casei LMG S-19264T (=DSM 44701T), isolated from a smear-ripened cheese.</title>
        <authorList>
            <consortium name="US DOE Joint Genome Institute (JGI-PGF)"/>
            <person name="Walter F."/>
            <person name="Albersmeier A."/>
            <person name="Kalinowski J."/>
            <person name="Ruckert C."/>
        </authorList>
    </citation>
    <scope>NUCLEOTIDE SEQUENCE</scope>
    <source>
        <strain evidence="6">JCM 13064</strain>
    </source>
</reference>
<dbReference type="PRINTS" id="PR00039">
    <property type="entry name" value="HTHLYSR"/>
</dbReference>
<dbReference type="InterPro" id="IPR036390">
    <property type="entry name" value="WH_DNA-bd_sf"/>
</dbReference>
<keyword evidence="4" id="KW-0804">Transcription</keyword>
<dbReference type="FunFam" id="1.10.10.10:FF:000001">
    <property type="entry name" value="LysR family transcriptional regulator"/>
    <property type="match status" value="1"/>
</dbReference>
<keyword evidence="3" id="KW-0238">DNA-binding</keyword>
<dbReference type="CDD" id="cd05466">
    <property type="entry name" value="PBP2_LTTR_substrate"/>
    <property type="match status" value="1"/>
</dbReference>
<dbReference type="Gene3D" id="1.10.10.10">
    <property type="entry name" value="Winged helix-like DNA-binding domain superfamily/Winged helix DNA-binding domain"/>
    <property type="match status" value="1"/>
</dbReference>
<evidence type="ECO:0000256" key="3">
    <source>
        <dbReference type="ARBA" id="ARBA00023125"/>
    </source>
</evidence>
<dbReference type="Proteomes" id="UP000645217">
    <property type="component" value="Unassembled WGS sequence"/>
</dbReference>
<name>A0A917QPS9_9ACTN</name>
<evidence type="ECO:0000259" key="5">
    <source>
        <dbReference type="PROSITE" id="PS50931"/>
    </source>
</evidence>
<evidence type="ECO:0000256" key="1">
    <source>
        <dbReference type="ARBA" id="ARBA00009437"/>
    </source>
</evidence>
<comment type="similarity">
    <text evidence="1">Belongs to the LysR transcriptional regulatory family.</text>
</comment>
<keyword evidence="2" id="KW-0805">Transcription regulation</keyword>
<dbReference type="Pfam" id="PF00126">
    <property type="entry name" value="HTH_1"/>
    <property type="match status" value="1"/>
</dbReference>
<dbReference type="Gene3D" id="3.40.190.290">
    <property type="match status" value="1"/>
</dbReference>
<sequence>MIVELRTLRFFVAVAEEQSFTRAAERLSVAQPAVSHQIRSLEKELGEALFERNPRSVRLTEAGRVLLPMAGRTLADADRVIAEFASRTALVTGTLLLGAVDGVEHTRLPALLGAFHRRYPGVAVQLVEGRSAGLIARVENGELDAAVVALPAHSLPQGMRSVVMLEDEIMAVVPAHSPLAGRKSIPIELLSGKTLISYGQDSGLRPWLQSAFDAAGIDFSTRYAINDGALHVALVEAGVGVSLTVGTDRALAGNPRVSAVPVSPSLAYRKALIWRGTPQPTRPLQALLALGPTAS</sequence>
<feature type="domain" description="HTH lysR-type" evidence="5">
    <location>
        <begin position="3"/>
        <end position="60"/>
    </location>
</feature>
<dbReference type="InterPro" id="IPR005119">
    <property type="entry name" value="LysR_subst-bd"/>
</dbReference>
<gene>
    <name evidence="6" type="ORF">GCM10007964_02490</name>
</gene>
<proteinExistence type="inferred from homology"/>
<dbReference type="SUPFAM" id="SSF46785">
    <property type="entry name" value="Winged helix' DNA-binding domain"/>
    <property type="match status" value="1"/>
</dbReference>
<dbReference type="PROSITE" id="PS50931">
    <property type="entry name" value="HTH_LYSR"/>
    <property type="match status" value="1"/>
</dbReference>
<dbReference type="InterPro" id="IPR036388">
    <property type="entry name" value="WH-like_DNA-bd_sf"/>
</dbReference>
<dbReference type="SUPFAM" id="SSF53850">
    <property type="entry name" value="Periplasmic binding protein-like II"/>
    <property type="match status" value="1"/>
</dbReference>
<protein>
    <submittedName>
        <fullName evidence="6">LysR family transcriptional regulator</fullName>
    </submittedName>
</protein>
<evidence type="ECO:0000313" key="6">
    <source>
        <dbReference type="EMBL" id="GGK62868.1"/>
    </source>
</evidence>
<dbReference type="PANTHER" id="PTHR30346:SF30">
    <property type="entry name" value="SMALL NEUTRAL PROTEASE REGULATORY PROTEIN"/>
    <property type="match status" value="1"/>
</dbReference>
<evidence type="ECO:0000256" key="2">
    <source>
        <dbReference type="ARBA" id="ARBA00023015"/>
    </source>
</evidence>
<dbReference type="InterPro" id="IPR000847">
    <property type="entry name" value="LysR_HTH_N"/>
</dbReference>
<evidence type="ECO:0000313" key="7">
    <source>
        <dbReference type="Proteomes" id="UP000645217"/>
    </source>
</evidence>
<dbReference type="GO" id="GO:0003677">
    <property type="term" value="F:DNA binding"/>
    <property type="evidence" value="ECO:0007669"/>
    <property type="project" value="UniProtKB-KW"/>
</dbReference>
<keyword evidence="7" id="KW-1185">Reference proteome</keyword>
<dbReference type="EMBL" id="BMNT01000001">
    <property type="protein sequence ID" value="GGK62868.1"/>
    <property type="molecule type" value="Genomic_DNA"/>
</dbReference>
<dbReference type="GO" id="GO:0003700">
    <property type="term" value="F:DNA-binding transcription factor activity"/>
    <property type="evidence" value="ECO:0007669"/>
    <property type="project" value="InterPro"/>
</dbReference>
<dbReference type="GO" id="GO:0032993">
    <property type="term" value="C:protein-DNA complex"/>
    <property type="evidence" value="ECO:0007669"/>
    <property type="project" value="TreeGrafter"/>
</dbReference>
<dbReference type="Pfam" id="PF03466">
    <property type="entry name" value="LysR_substrate"/>
    <property type="match status" value="1"/>
</dbReference>
<comment type="caution">
    <text evidence="6">The sequence shown here is derived from an EMBL/GenBank/DDBJ whole genome shotgun (WGS) entry which is preliminary data.</text>
</comment>
<evidence type="ECO:0000256" key="4">
    <source>
        <dbReference type="ARBA" id="ARBA00023163"/>
    </source>
</evidence>
<organism evidence="6 7">
    <name type="scientific">Sphaerisporangium melleum</name>
    <dbReference type="NCBI Taxonomy" id="321316"/>
    <lineage>
        <taxon>Bacteria</taxon>
        <taxon>Bacillati</taxon>
        <taxon>Actinomycetota</taxon>
        <taxon>Actinomycetes</taxon>
        <taxon>Streptosporangiales</taxon>
        <taxon>Streptosporangiaceae</taxon>
        <taxon>Sphaerisporangium</taxon>
    </lineage>
</organism>
<reference evidence="6" key="2">
    <citation type="submission" date="2020-09" db="EMBL/GenBank/DDBJ databases">
        <authorList>
            <person name="Sun Q."/>
            <person name="Ohkuma M."/>
        </authorList>
    </citation>
    <scope>NUCLEOTIDE SEQUENCE</scope>
    <source>
        <strain evidence="6">JCM 13064</strain>
    </source>
</reference>
<dbReference type="AlphaFoldDB" id="A0A917QPS9"/>